<evidence type="ECO:0000313" key="6">
    <source>
        <dbReference type="EMBL" id="AHX11102.1"/>
    </source>
</evidence>
<dbReference type="EC" id="4.1.2.13" evidence="1"/>
<dbReference type="Pfam" id="PF01791">
    <property type="entry name" value="DeoC"/>
    <property type="match status" value="1"/>
</dbReference>
<dbReference type="PIRSF" id="PIRSF038992">
    <property type="entry name" value="Aldolase_Ia"/>
    <property type="match status" value="1"/>
</dbReference>
<name>X5GVM5_9RICK</name>
<keyword evidence="3" id="KW-0704">Schiff base</keyword>
<dbReference type="SMART" id="SM01133">
    <property type="entry name" value="DeoC"/>
    <property type="match status" value="1"/>
</dbReference>
<evidence type="ECO:0000313" key="7">
    <source>
        <dbReference type="Proteomes" id="UP000023755"/>
    </source>
</evidence>
<reference evidence="6 7" key="1">
    <citation type="submission" date="2014-03" db="EMBL/GenBank/DDBJ databases">
        <title>Sequencing and Comparison of Genomes and Transcriptome Profiles of Human Ehrlichiosis Agents.</title>
        <authorList>
            <person name="Lin M."/>
            <person name="Daugherty S.C."/>
            <person name="Nagaraj S."/>
            <person name="Cheng Z."/>
            <person name="Xiong Q."/>
            <person name="Lin F.-Y."/>
            <person name="Sengamalay N."/>
            <person name="Ott S."/>
            <person name="Godinez A."/>
            <person name="Tallon L.J."/>
            <person name="Sadzewicz L."/>
            <person name="Fraser C.M."/>
            <person name="Dunning Hotopp J.C."/>
            <person name="Rikihisa Y."/>
        </authorList>
    </citation>
    <scope>NUCLEOTIDE SEQUENCE [LARGE SCALE GENOMIC DNA]</scope>
    <source>
        <strain evidence="6 7">Oregon</strain>
    </source>
</reference>
<dbReference type="KEGG" id="nhm:NHE_0133"/>
<dbReference type="InterPro" id="IPR041720">
    <property type="entry name" value="FbaB-like"/>
</dbReference>
<sequence>MMRIDTILSAYSHNSAGSRANLARVLMHGRLANTGRLLILPVDQGFEHGPDESFHGNLPSYDPEYHIQLAIEAGLSAYAAPLSMLADVAHKYPNRVPLILKLNSASKLFPKSCPPDQAYIGTPEDALKLGCVGIGLTIYPGSENYRLMLGESAKVIAKAKSLGLLVVIWAYPRGGDLPSKDEIALDIVSYAAHMACLAGADIVKVKLPSADLANAHSKLGVVEDLSDRVKVIVRSCFAGKRLVLFSGGQSKGLPTLYEEIKAIRNGGGAGSIMGRNAFQRPQKEALEMLSEIISLYRQ</sequence>
<accession>X5GVM5</accession>
<dbReference type="Proteomes" id="UP000023755">
    <property type="component" value="Chromosome"/>
</dbReference>
<keyword evidence="7" id="KW-1185">Reference proteome</keyword>
<dbReference type="NCBIfam" id="NF006704">
    <property type="entry name" value="PRK09250.1-1"/>
    <property type="match status" value="1"/>
</dbReference>
<dbReference type="STRING" id="1286528.NHE_0133"/>
<dbReference type="GO" id="GO:0006096">
    <property type="term" value="P:glycolytic process"/>
    <property type="evidence" value="ECO:0007669"/>
    <property type="project" value="UniProtKB-KW"/>
</dbReference>
<gene>
    <name evidence="6" type="ORF">NHE_0133</name>
</gene>
<dbReference type="InterPro" id="IPR050456">
    <property type="entry name" value="DeoC/FbaB_aldolase"/>
</dbReference>
<evidence type="ECO:0000256" key="2">
    <source>
        <dbReference type="ARBA" id="ARBA00023239"/>
    </source>
</evidence>
<dbReference type="AlphaFoldDB" id="X5GVM5"/>
<dbReference type="PANTHER" id="PTHR47916:SF4">
    <property type="entry name" value="FRUCTOSE-BISPHOSPHATE ALDOLASE CLASS 1"/>
    <property type="match status" value="1"/>
</dbReference>
<evidence type="ECO:0000256" key="3">
    <source>
        <dbReference type="ARBA" id="ARBA00023270"/>
    </source>
</evidence>
<keyword evidence="2" id="KW-0456">Lyase</keyword>
<dbReference type="SUPFAM" id="SSF51569">
    <property type="entry name" value="Aldolase"/>
    <property type="match status" value="1"/>
</dbReference>
<protein>
    <recommendedName>
        <fullName evidence="1">fructose-bisphosphate aldolase</fullName>
        <ecNumber evidence="1">4.1.2.13</ecNumber>
    </recommendedName>
</protein>
<evidence type="ECO:0000256" key="4">
    <source>
        <dbReference type="ARBA" id="ARBA00049653"/>
    </source>
</evidence>
<dbReference type="EMBL" id="CP007481">
    <property type="protein sequence ID" value="AHX11102.1"/>
    <property type="molecule type" value="Genomic_DNA"/>
</dbReference>
<dbReference type="GO" id="GO:0004332">
    <property type="term" value="F:fructose-bisphosphate aldolase activity"/>
    <property type="evidence" value="ECO:0007669"/>
    <property type="project" value="UniProtKB-EC"/>
</dbReference>
<evidence type="ECO:0000256" key="5">
    <source>
        <dbReference type="PIRSR" id="PIRSR038992-1"/>
    </source>
</evidence>
<dbReference type="PANTHER" id="PTHR47916">
    <property type="entry name" value="FRUCTOSE-BISPHOSPHATE ALDOLASE CLASS 1"/>
    <property type="match status" value="1"/>
</dbReference>
<evidence type="ECO:0000256" key="1">
    <source>
        <dbReference type="ARBA" id="ARBA00013068"/>
    </source>
</evidence>
<proteinExistence type="inferred from homology"/>
<comment type="similarity">
    <text evidence="4">Belongs to the DeoC/FbaB aldolase family. FbaB subfamily.</text>
</comment>
<dbReference type="HOGENOM" id="CLU_057069_0_0_5"/>
<feature type="active site" description="Schiff-base intermediate with dihydroxyacetone-P" evidence="5">
    <location>
        <position position="204"/>
    </location>
</feature>
<feature type="active site" description="Proton donor" evidence="5">
    <location>
        <position position="171"/>
    </location>
</feature>
<dbReference type="InterPro" id="IPR013785">
    <property type="entry name" value="Aldolase_TIM"/>
</dbReference>
<dbReference type="Gene3D" id="3.20.20.70">
    <property type="entry name" value="Aldolase class I"/>
    <property type="match status" value="1"/>
</dbReference>
<dbReference type="InterPro" id="IPR002915">
    <property type="entry name" value="DeoC/FbaB/LacD_aldolase"/>
</dbReference>
<organism evidence="6 7">
    <name type="scientific">Neorickettsia helminthoeca str. Oregon</name>
    <dbReference type="NCBI Taxonomy" id="1286528"/>
    <lineage>
        <taxon>Bacteria</taxon>
        <taxon>Pseudomonadati</taxon>
        <taxon>Pseudomonadota</taxon>
        <taxon>Alphaproteobacteria</taxon>
        <taxon>Rickettsiales</taxon>
        <taxon>Anaplasmataceae</taxon>
        <taxon>Neorickettsia</taxon>
    </lineage>
</organism>